<dbReference type="SUPFAM" id="SSF75169">
    <property type="entry name" value="DsrEFH-like"/>
    <property type="match status" value="1"/>
</dbReference>
<protein>
    <submittedName>
        <fullName evidence="1">DsrE family protein</fullName>
    </submittedName>
</protein>
<dbReference type="Gene3D" id="3.40.1260.10">
    <property type="entry name" value="DsrEFH-like"/>
    <property type="match status" value="1"/>
</dbReference>
<dbReference type="InterPro" id="IPR003787">
    <property type="entry name" value="Sulphur_relay_DsrE/F-like"/>
</dbReference>
<dbReference type="EMBL" id="CP116507">
    <property type="protein sequence ID" value="WCG23386.1"/>
    <property type="molecule type" value="Genomic_DNA"/>
</dbReference>
<sequence>MNVIFHIDEQEKWPLVLANVQNFANEMTSRAATYHILILANGPAVRFLESKETVDKVKAVLDESRVALLLCRNALKGHALLEHANLKTITHEVVPAGVVALAEKQQEGYAYIRP</sequence>
<dbReference type="GeneID" id="72385046"/>
<gene>
    <name evidence="1" type="ORF">PML95_03855</name>
</gene>
<evidence type="ECO:0000313" key="2">
    <source>
        <dbReference type="Proteomes" id="UP001179600"/>
    </source>
</evidence>
<organism evidence="1 2">
    <name type="scientific">Vagococcus lutrae</name>
    <dbReference type="NCBI Taxonomy" id="81947"/>
    <lineage>
        <taxon>Bacteria</taxon>
        <taxon>Bacillati</taxon>
        <taxon>Bacillota</taxon>
        <taxon>Bacilli</taxon>
        <taxon>Lactobacillales</taxon>
        <taxon>Enterococcaceae</taxon>
        <taxon>Vagococcus</taxon>
    </lineage>
</organism>
<dbReference type="PANTHER" id="PTHR37691:SF1">
    <property type="entry name" value="BLR3518 PROTEIN"/>
    <property type="match status" value="1"/>
</dbReference>
<dbReference type="InterPro" id="IPR027396">
    <property type="entry name" value="DsrEFH-like"/>
</dbReference>
<dbReference type="Pfam" id="PF02635">
    <property type="entry name" value="DsrE"/>
    <property type="match status" value="1"/>
</dbReference>
<dbReference type="AlphaFoldDB" id="A0AAE9XGP8"/>
<reference evidence="1" key="1">
    <citation type="submission" date="2023-01" db="EMBL/GenBank/DDBJ databases">
        <title>Oxazolidinone resistance genes in florfenicol resistant enterococci from beef cattle and veal calves at slaughter.</title>
        <authorList>
            <person name="Biggel M."/>
        </authorList>
    </citation>
    <scope>NUCLEOTIDE SEQUENCE</scope>
    <source>
        <strain evidence="1">K204-1</strain>
    </source>
</reference>
<dbReference type="PANTHER" id="PTHR37691">
    <property type="entry name" value="BLR3518 PROTEIN"/>
    <property type="match status" value="1"/>
</dbReference>
<dbReference type="RefSeq" id="WP_023606577.1">
    <property type="nucleotide sequence ID" value="NZ_BKBT01000003.1"/>
</dbReference>
<name>A0AAE9XGP8_9ENTE</name>
<proteinExistence type="predicted"/>
<evidence type="ECO:0000313" key="1">
    <source>
        <dbReference type="EMBL" id="WCG23386.1"/>
    </source>
</evidence>
<dbReference type="Proteomes" id="UP001179600">
    <property type="component" value="Chromosome"/>
</dbReference>
<accession>A0AAE9XGP8</accession>